<evidence type="ECO:0000256" key="1">
    <source>
        <dbReference type="ARBA" id="ARBA00001970"/>
    </source>
</evidence>
<dbReference type="Pfam" id="PF13816">
    <property type="entry name" value="Dehydratase_hem"/>
    <property type="match status" value="1"/>
</dbReference>
<sequence>MASVLEPAIPEHLQKPRTVPLRGKTDYEPPVPAYSARFPLDTKGLVIGITGVQTRGSINAKPNSPAFKEIVSFVEKPVEKYKPRYWEAAAMTDNRGAFNETAIAYWQTKVDYEGWSKESGFAVWWESLQAGKENGWFLEVLLPSIDRFETVFSDNSEPEGAAYMRSGVSGPIREHVYWGSMRDRMPIAQTDELDGEKGLAARQDSSAKRIDTTLHQRVRVAGKKNLAIIRSGQDWSNTNPHEREKYLTEMHPVLVTGMTFLRDQGEEVGCIDCRFMEVLPKDEKDEKKTTDKTFGLAYFDELASLEGWSKSHITHLNIFGQFMKYAGELQGNVSLRLFHEVMVLEPGQHFFEYVGCHDTTGMLAAAR</sequence>
<dbReference type="GO" id="GO:0046872">
    <property type="term" value="F:metal ion binding"/>
    <property type="evidence" value="ECO:0007669"/>
    <property type="project" value="UniProtKB-KW"/>
</dbReference>
<keyword evidence="4" id="KW-0408">Iron</keyword>
<protein>
    <recommendedName>
        <fullName evidence="8">Phenylacetaldoxime dehydratase</fullName>
    </recommendedName>
</protein>
<accession>A0A2D3V0C9</accession>
<keyword evidence="3" id="KW-0479">Metal-binding</keyword>
<reference evidence="6 7" key="1">
    <citation type="submission" date="2016-03" db="EMBL/GenBank/DDBJ databases">
        <authorList>
            <person name="Ploux O."/>
        </authorList>
    </citation>
    <scope>NUCLEOTIDE SEQUENCE [LARGE SCALE GENOMIC DNA]</scope>
    <source>
        <strain evidence="6 7">URUG2</strain>
    </source>
</reference>
<evidence type="ECO:0000313" key="7">
    <source>
        <dbReference type="Proteomes" id="UP000225277"/>
    </source>
</evidence>
<evidence type="ECO:0008006" key="8">
    <source>
        <dbReference type="Google" id="ProtNLM"/>
    </source>
</evidence>
<keyword evidence="2" id="KW-0349">Heme</keyword>
<dbReference type="EMBL" id="FJUY01000006">
    <property type="protein sequence ID" value="CZT18940.1"/>
    <property type="molecule type" value="Genomic_DNA"/>
</dbReference>
<comment type="cofactor">
    <cofactor evidence="1">
        <name>heme b</name>
        <dbReference type="ChEBI" id="CHEBI:60344"/>
    </cofactor>
</comment>
<name>A0A2D3V0C9_9PEZI</name>
<evidence type="ECO:0000256" key="2">
    <source>
        <dbReference type="ARBA" id="ARBA00022617"/>
    </source>
</evidence>
<gene>
    <name evidence="6" type="ORF">RCC_04785</name>
</gene>
<evidence type="ECO:0000256" key="4">
    <source>
        <dbReference type="ARBA" id="ARBA00023004"/>
    </source>
</evidence>
<dbReference type="STRING" id="112498.A0A2D3V0C9"/>
<dbReference type="RefSeq" id="XP_023625830.1">
    <property type="nucleotide sequence ID" value="XM_023770062.1"/>
</dbReference>
<proteinExistence type="predicted"/>
<evidence type="ECO:0000313" key="6">
    <source>
        <dbReference type="EMBL" id="CZT18940.1"/>
    </source>
</evidence>
<keyword evidence="5" id="KW-0456">Lyase</keyword>
<dbReference type="GO" id="GO:0016829">
    <property type="term" value="F:lyase activity"/>
    <property type="evidence" value="ECO:0007669"/>
    <property type="project" value="UniProtKB-KW"/>
</dbReference>
<evidence type="ECO:0000256" key="5">
    <source>
        <dbReference type="ARBA" id="ARBA00023239"/>
    </source>
</evidence>
<dbReference type="Proteomes" id="UP000225277">
    <property type="component" value="Unassembled WGS sequence"/>
</dbReference>
<dbReference type="OrthoDB" id="3359285at2759"/>
<dbReference type="GeneID" id="35599954"/>
<dbReference type="AlphaFoldDB" id="A0A2D3V0C9"/>
<evidence type="ECO:0000256" key="3">
    <source>
        <dbReference type="ARBA" id="ARBA00022723"/>
    </source>
</evidence>
<dbReference type="InterPro" id="IPR025702">
    <property type="entry name" value="OXD"/>
</dbReference>
<keyword evidence="7" id="KW-1185">Reference proteome</keyword>
<organism evidence="6 7">
    <name type="scientific">Ramularia collo-cygni</name>
    <dbReference type="NCBI Taxonomy" id="112498"/>
    <lineage>
        <taxon>Eukaryota</taxon>
        <taxon>Fungi</taxon>
        <taxon>Dikarya</taxon>
        <taxon>Ascomycota</taxon>
        <taxon>Pezizomycotina</taxon>
        <taxon>Dothideomycetes</taxon>
        <taxon>Dothideomycetidae</taxon>
        <taxon>Mycosphaerellales</taxon>
        <taxon>Mycosphaerellaceae</taxon>
        <taxon>Ramularia</taxon>
    </lineage>
</organism>